<feature type="region of interest" description="Disordered" evidence="1">
    <location>
        <begin position="26"/>
        <end position="161"/>
    </location>
</feature>
<feature type="compositionally biased region" description="Basic and acidic residues" evidence="1">
    <location>
        <begin position="80"/>
        <end position="91"/>
    </location>
</feature>
<dbReference type="RefSeq" id="XP_024695509.1">
    <property type="nucleotide sequence ID" value="XM_024838596.1"/>
</dbReference>
<protein>
    <submittedName>
        <fullName evidence="2">Uncharacterized protein</fullName>
    </submittedName>
</protein>
<gene>
    <name evidence="2" type="ORF">P168DRAFT_301939</name>
</gene>
<dbReference type="Proteomes" id="UP000234254">
    <property type="component" value="Unassembled WGS sequence"/>
</dbReference>
<keyword evidence="3" id="KW-1185">Reference proteome</keyword>
<evidence type="ECO:0000313" key="2">
    <source>
        <dbReference type="EMBL" id="PKY06915.1"/>
    </source>
</evidence>
<name>A0A2I1DAM4_ASPC2</name>
<feature type="compositionally biased region" description="Low complexity" evidence="1">
    <location>
        <begin position="49"/>
        <end position="60"/>
    </location>
</feature>
<proteinExistence type="predicted"/>
<organism evidence="2 3">
    <name type="scientific">Aspergillus campestris (strain IBT 28561)</name>
    <dbReference type="NCBI Taxonomy" id="1392248"/>
    <lineage>
        <taxon>Eukaryota</taxon>
        <taxon>Fungi</taxon>
        <taxon>Dikarya</taxon>
        <taxon>Ascomycota</taxon>
        <taxon>Pezizomycotina</taxon>
        <taxon>Eurotiomycetes</taxon>
        <taxon>Eurotiomycetidae</taxon>
        <taxon>Eurotiales</taxon>
        <taxon>Aspergillaceae</taxon>
        <taxon>Aspergillus</taxon>
        <taxon>Aspergillus subgen. Circumdati</taxon>
    </lineage>
</organism>
<sequence length="354" mass="38964">MFHPRTIQLTRQGAGSRITGQILAPIRSFSQTQCHGDQGASPKGNPNVAPKKPSPSGASPRPDRRKTSVPPVNLNPKNTTFDRPRYRRVVDARSLAAPQAGRQPGAILQNPRFRGNRPSFPPRSGKPTRPPGKSSGFRNKKFVRGGPRSSEADAGDTTQKEEVENAFIDIVEKGKPVPVRYSPRACDYAALKESWPAFPTDANARAAGVAEKLYKLGDRLPNGYTQPEELGKRLFMGQYVQFASEEERTKAMAVANKLSQERADKFSQRKGDVVEPQEIGFDPLRKEDQQSLIQSLVQGRYPSAPTQQADKSPVIGDILKNLGNNETYQMAGKSSQFMKKMESLLAAGRPVKRS</sequence>
<accession>A0A2I1DAM4</accession>
<dbReference type="EMBL" id="MSFM01000002">
    <property type="protein sequence ID" value="PKY06915.1"/>
    <property type="molecule type" value="Genomic_DNA"/>
</dbReference>
<comment type="caution">
    <text evidence="2">The sequence shown here is derived from an EMBL/GenBank/DDBJ whole genome shotgun (WGS) entry which is preliminary data.</text>
</comment>
<evidence type="ECO:0000313" key="3">
    <source>
        <dbReference type="Proteomes" id="UP000234254"/>
    </source>
</evidence>
<dbReference type="AlphaFoldDB" id="A0A2I1DAM4"/>
<dbReference type="GeneID" id="36546120"/>
<evidence type="ECO:0000256" key="1">
    <source>
        <dbReference type="SAM" id="MobiDB-lite"/>
    </source>
</evidence>
<reference evidence="2" key="1">
    <citation type="submission" date="2016-12" db="EMBL/GenBank/DDBJ databases">
        <title>The genomes of Aspergillus section Nigri reveals drivers in fungal speciation.</title>
        <authorList>
            <consortium name="DOE Joint Genome Institute"/>
            <person name="Vesth T.C."/>
            <person name="Nybo J."/>
            <person name="Theobald S."/>
            <person name="Brandl J."/>
            <person name="Frisvad J.C."/>
            <person name="Nielsen K.F."/>
            <person name="Lyhne E.K."/>
            <person name="Kogle M.E."/>
            <person name="Kuo A."/>
            <person name="Riley R."/>
            <person name="Clum A."/>
            <person name="Nolan M."/>
            <person name="Lipzen A."/>
            <person name="Salamov A."/>
            <person name="Henrissat B."/>
            <person name="Wiebenga A."/>
            <person name="De vries R.P."/>
            <person name="Grigoriev I.V."/>
            <person name="Mortensen U.H."/>
            <person name="Andersen M.R."/>
            <person name="Baker S.E."/>
        </authorList>
    </citation>
    <scope>NUCLEOTIDE SEQUENCE</scope>
    <source>
        <strain evidence="2">IBT 28561</strain>
    </source>
</reference>
<dbReference type="VEuPathDB" id="FungiDB:P168DRAFT_301939"/>
<dbReference type="OrthoDB" id="5365739at2759"/>
<feature type="region of interest" description="Disordered" evidence="1">
    <location>
        <begin position="1"/>
        <end position="20"/>
    </location>
</feature>